<accession>A0A813GSU8</accession>
<reference evidence="2" key="1">
    <citation type="submission" date="2021-02" db="EMBL/GenBank/DDBJ databases">
        <authorList>
            <person name="Dougan E. K."/>
            <person name="Rhodes N."/>
            <person name="Thang M."/>
            <person name="Chan C."/>
        </authorList>
    </citation>
    <scope>NUCLEOTIDE SEQUENCE</scope>
</reference>
<evidence type="ECO:0000313" key="2">
    <source>
        <dbReference type="EMBL" id="CAE8626052.1"/>
    </source>
</evidence>
<proteinExistence type="predicted"/>
<evidence type="ECO:0008006" key="4">
    <source>
        <dbReference type="Google" id="ProtNLM"/>
    </source>
</evidence>
<protein>
    <recommendedName>
        <fullName evidence="4">RING-type domain-containing protein</fullName>
    </recommendedName>
</protein>
<gene>
    <name evidence="2" type="ORF">PGLA1383_LOCUS43026</name>
</gene>
<evidence type="ECO:0000313" key="3">
    <source>
        <dbReference type="Proteomes" id="UP000654075"/>
    </source>
</evidence>
<sequence length="291" mass="32258">MERTLSCEEDSRNGGVGAALLSLGKLSRAGSSELMIIEALSPGVATPKLRHQTVIRTKRSEPKKKEQQERWIVEADIMLEEYSSEGEEEWQGLVAQLPPPWAPGSANGRKLMEARARQCVICLTEKEHTLVPPHREHGQRVESHRFCTDCWAQFLRHSMQQEGHQRPVCPVCRGAVDVPDVWCVDFQLPASWGSGKRRDWTPEAGPPQRHGTTQPEFWAAVAPGAARQGAAQCLRGGQAGSAQNRASTGKWQRFWVSVERCSQWRSRMLSNQQQTAGSSGASDDALASSLR</sequence>
<organism evidence="2 3">
    <name type="scientific">Polarella glacialis</name>
    <name type="common">Dinoflagellate</name>
    <dbReference type="NCBI Taxonomy" id="89957"/>
    <lineage>
        <taxon>Eukaryota</taxon>
        <taxon>Sar</taxon>
        <taxon>Alveolata</taxon>
        <taxon>Dinophyceae</taxon>
        <taxon>Suessiales</taxon>
        <taxon>Suessiaceae</taxon>
        <taxon>Polarella</taxon>
    </lineage>
</organism>
<dbReference type="Proteomes" id="UP000654075">
    <property type="component" value="Unassembled WGS sequence"/>
</dbReference>
<dbReference type="AlphaFoldDB" id="A0A813GSU8"/>
<keyword evidence="3" id="KW-1185">Reference proteome</keyword>
<dbReference type="SUPFAM" id="SSF57850">
    <property type="entry name" value="RING/U-box"/>
    <property type="match status" value="1"/>
</dbReference>
<dbReference type="EMBL" id="CAJNNV010028890">
    <property type="protein sequence ID" value="CAE8626052.1"/>
    <property type="molecule type" value="Genomic_DNA"/>
</dbReference>
<feature type="region of interest" description="Disordered" evidence="1">
    <location>
        <begin position="268"/>
        <end position="291"/>
    </location>
</feature>
<name>A0A813GSU8_POLGL</name>
<dbReference type="InterPro" id="IPR013083">
    <property type="entry name" value="Znf_RING/FYVE/PHD"/>
</dbReference>
<evidence type="ECO:0000256" key="1">
    <source>
        <dbReference type="SAM" id="MobiDB-lite"/>
    </source>
</evidence>
<comment type="caution">
    <text evidence="2">The sequence shown here is derived from an EMBL/GenBank/DDBJ whole genome shotgun (WGS) entry which is preliminary data.</text>
</comment>
<feature type="compositionally biased region" description="Low complexity" evidence="1">
    <location>
        <begin position="276"/>
        <end position="291"/>
    </location>
</feature>
<dbReference type="Gene3D" id="3.30.40.10">
    <property type="entry name" value="Zinc/RING finger domain, C3HC4 (zinc finger)"/>
    <property type="match status" value="1"/>
</dbReference>
<feature type="region of interest" description="Disordered" evidence="1">
    <location>
        <begin position="194"/>
        <end position="213"/>
    </location>
</feature>